<dbReference type="AlphaFoldDB" id="A0A4R6UKM2"/>
<name>A0A4R6UKM2_9GAMM</name>
<keyword evidence="2" id="KW-1185">Reference proteome</keyword>
<reference evidence="1 2" key="1">
    <citation type="submission" date="2019-03" db="EMBL/GenBank/DDBJ databases">
        <title>Genomic Encyclopedia of Type Strains, Phase IV (KMG-IV): sequencing the most valuable type-strain genomes for metagenomic binning, comparative biology and taxonomic classification.</title>
        <authorList>
            <person name="Goeker M."/>
        </authorList>
    </citation>
    <scope>NUCLEOTIDE SEQUENCE [LARGE SCALE GENOMIC DNA]</scope>
    <source>
        <strain evidence="1 2">DSM 103792</strain>
    </source>
</reference>
<evidence type="ECO:0000313" key="1">
    <source>
        <dbReference type="EMBL" id="TDQ45655.1"/>
    </source>
</evidence>
<accession>A0A4R6UKM2</accession>
<dbReference type="Proteomes" id="UP000295375">
    <property type="component" value="Unassembled WGS sequence"/>
</dbReference>
<protein>
    <submittedName>
        <fullName evidence="1">Uncharacterized protein</fullName>
    </submittedName>
</protein>
<comment type="caution">
    <text evidence="1">The sequence shown here is derived from an EMBL/GenBank/DDBJ whole genome shotgun (WGS) entry which is preliminary data.</text>
</comment>
<gene>
    <name evidence="1" type="ORF">EV696_1181</name>
</gene>
<proteinExistence type="predicted"/>
<dbReference type="EMBL" id="SNYM01000018">
    <property type="protein sequence ID" value="TDQ45655.1"/>
    <property type="molecule type" value="Genomic_DNA"/>
</dbReference>
<evidence type="ECO:0000313" key="2">
    <source>
        <dbReference type="Proteomes" id="UP000295375"/>
    </source>
</evidence>
<organism evidence="1 2">
    <name type="scientific">Permianibacter aggregans</name>
    <dbReference type="NCBI Taxonomy" id="1510150"/>
    <lineage>
        <taxon>Bacteria</taxon>
        <taxon>Pseudomonadati</taxon>
        <taxon>Pseudomonadota</taxon>
        <taxon>Gammaproteobacteria</taxon>
        <taxon>Pseudomonadales</taxon>
        <taxon>Pseudomonadaceae</taxon>
        <taxon>Permianibacter</taxon>
    </lineage>
</organism>
<sequence length="79" mass="8874">MNYVDGQSVQLGDEVLIDGRSKGTIVACIDQGIYSNKYPESDWAYLKEGVLIDTDFGGLVHYRNLIEENIELVKRSFSS</sequence>